<reference evidence="3" key="1">
    <citation type="journal article" date="2020" name="Mol. Cell">
        <title>Proteome analysis reveals a significant host-specific response in Rhizobium leguminosarum bv viciae endosymbiotic cells.</title>
        <authorList>
            <person name="Duran D."/>
            <person name="Albareda M."/>
            <person name="Marina A."/>
            <person name="Garcia C."/>
            <person name="Ruiz-Argueso T."/>
            <person name="Palacios J."/>
        </authorList>
    </citation>
    <scope>NUCLEOTIDE SEQUENCE</scope>
    <source>
        <tissue evidence="3">Root nodules</tissue>
    </source>
</reference>
<evidence type="ECO:0000313" key="3">
    <source>
        <dbReference type="EMBL" id="QQO74707.1"/>
    </source>
</evidence>
<evidence type="ECO:0000256" key="1">
    <source>
        <dbReference type="SAM" id="SignalP"/>
    </source>
</evidence>
<feature type="chain" id="PRO_5031243028" evidence="1">
    <location>
        <begin position="24"/>
        <end position="56"/>
    </location>
</feature>
<dbReference type="GO" id="GO:0046872">
    <property type="term" value="F:metal ion binding"/>
    <property type="evidence" value="ECO:0007669"/>
    <property type="project" value="InterPro"/>
</dbReference>
<protein>
    <submittedName>
        <fullName evidence="3">Nodule-specific cysteine-rich peptide L39</fullName>
    </submittedName>
</protein>
<feature type="domain" description="Late nodulin" evidence="2">
    <location>
        <begin position="1"/>
        <end position="54"/>
    </location>
</feature>
<evidence type="ECO:0000259" key="2">
    <source>
        <dbReference type="Pfam" id="PF07127"/>
    </source>
</evidence>
<organism evidence="3">
    <name type="scientific">Lens culinaris</name>
    <name type="common">Lentil</name>
    <name type="synonym">Cicer lens</name>
    <dbReference type="NCBI Taxonomy" id="3864"/>
    <lineage>
        <taxon>Eukaryota</taxon>
        <taxon>Viridiplantae</taxon>
        <taxon>Streptophyta</taxon>
        <taxon>Embryophyta</taxon>
        <taxon>Tracheophyta</taxon>
        <taxon>Spermatophyta</taxon>
        <taxon>Magnoliopsida</taxon>
        <taxon>eudicotyledons</taxon>
        <taxon>Gunneridae</taxon>
        <taxon>Pentapetalae</taxon>
        <taxon>rosids</taxon>
        <taxon>fabids</taxon>
        <taxon>Fabales</taxon>
        <taxon>Fabaceae</taxon>
        <taxon>Papilionoideae</taxon>
        <taxon>50 kb inversion clade</taxon>
        <taxon>NPAAA clade</taxon>
        <taxon>Hologalegina</taxon>
        <taxon>IRL clade</taxon>
        <taxon>Fabeae</taxon>
        <taxon>Lens</taxon>
    </lineage>
</organism>
<name>A0A7T8DVA3_LENCU</name>
<dbReference type="AlphaFoldDB" id="A0A7T8DVA3"/>
<accession>A0A7T8DVA3</accession>
<keyword evidence="1" id="KW-0732">Signal</keyword>
<dbReference type="EMBL" id="MT371189">
    <property type="protein sequence ID" value="QQO74707.1"/>
    <property type="molecule type" value="mRNA"/>
</dbReference>
<dbReference type="Pfam" id="PF07127">
    <property type="entry name" value="Nodulin_late"/>
    <property type="match status" value="1"/>
</dbReference>
<feature type="signal peptide" evidence="1">
    <location>
        <begin position="1"/>
        <end position="23"/>
    </location>
</feature>
<proteinExistence type="evidence at transcript level"/>
<sequence>MTTILKFVYAMILFISLLLVVNGAEIFNQKCKSHKDCPYCTPPKIRQCVWFKCYCF</sequence>
<dbReference type="InterPro" id="IPR009810">
    <property type="entry name" value="Nodulin_late_dom"/>
</dbReference>